<proteinExistence type="predicted"/>
<organism evidence="2 3">
    <name type="scientific">Parascaris equorum</name>
    <name type="common">Equine roundworm</name>
    <dbReference type="NCBI Taxonomy" id="6256"/>
    <lineage>
        <taxon>Eukaryota</taxon>
        <taxon>Metazoa</taxon>
        <taxon>Ecdysozoa</taxon>
        <taxon>Nematoda</taxon>
        <taxon>Chromadorea</taxon>
        <taxon>Rhabditida</taxon>
        <taxon>Spirurina</taxon>
        <taxon>Ascaridomorpha</taxon>
        <taxon>Ascaridoidea</taxon>
        <taxon>Ascarididae</taxon>
        <taxon>Parascaris</taxon>
    </lineage>
</organism>
<evidence type="ECO:0000256" key="1">
    <source>
        <dbReference type="SAM" id="Phobius"/>
    </source>
</evidence>
<keyword evidence="1" id="KW-1133">Transmembrane helix</keyword>
<evidence type="ECO:0000313" key="2">
    <source>
        <dbReference type="Proteomes" id="UP000887564"/>
    </source>
</evidence>
<dbReference type="Proteomes" id="UP000887564">
    <property type="component" value="Unplaced"/>
</dbReference>
<keyword evidence="1" id="KW-0812">Transmembrane</keyword>
<reference evidence="3" key="1">
    <citation type="submission" date="2022-11" db="UniProtKB">
        <authorList>
            <consortium name="WormBaseParasite"/>
        </authorList>
    </citation>
    <scope>IDENTIFICATION</scope>
</reference>
<keyword evidence="1" id="KW-0472">Membrane</keyword>
<evidence type="ECO:0000313" key="3">
    <source>
        <dbReference type="WBParaSite" id="PEQ_0001162301-mRNA-1"/>
    </source>
</evidence>
<keyword evidence="2" id="KW-1185">Reference proteome</keyword>
<sequence length="94" mass="10332">MFHQMDTFCVRDINNLPCAGVISFGICSSTIFVSLSLSRKPGVIAPKRNVFNSCANAYIIFNPSVTLCGAKTRRAATNEPAEAPAHRFIRRKIT</sequence>
<accession>A0A914RZ67</accession>
<name>A0A914RZ67_PAREQ</name>
<dbReference type="WBParaSite" id="PEQ_0001162301-mRNA-1">
    <property type="protein sequence ID" value="PEQ_0001162301-mRNA-1"/>
    <property type="gene ID" value="PEQ_0001162301"/>
</dbReference>
<dbReference type="AlphaFoldDB" id="A0A914RZ67"/>
<protein>
    <submittedName>
        <fullName evidence="3">Uncharacterized protein</fullName>
    </submittedName>
</protein>
<feature type="transmembrane region" description="Helical" evidence="1">
    <location>
        <begin position="20"/>
        <end position="38"/>
    </location>
</feature>